<dbReference type="Proteomes" id="UP000186758">
    <property type="component" value="Unassembled WGS sequence"/>
</dbReference>
<evidence type="ECO:0000313" key="4">
    <source>
        <dbReference type="Proteomes" id="UP000186758"/>
    </source>
</evidence>
<reference evidence="3 4" key="1">
    <citation type="submission" date="2016-11" db="EMBL/GenBank/DDBJ databases">
        <title>Description of two novel members of the family Erysipelotrichaceae: Ileibacterium lipovorans gen. nov., sp. nov. and Dubosiella newyorkensis, gen. nov., sp. nov.</title>
        <authorList>
            <person name="Cox L.M."/>
            <person name="Sohn J."/>
            <person name="Tyrrell K.L."/>
            <person name="Citron D.M."/>
            <person name="Lawson P.A."/>
            <person name="Patel N.B."/>
            <person name="Iizumi T."/>
            <person name="Perez-Perez G.I."/>
            <person name="Goldstein E.J."/>
            <person name="Blaser M.J."/>
        </authorList>
    </citation>
    <scope>NUCLEOTIDE SEQUENCE [LARGE SCALE GENOMIC DNA]</scope>
    <source>
        <strain evidence="3 4">NYU-BL-K8</strain>
    </source>
</reference>
<name>A0A1Q9YLW4_9FIRM</name>
<feature type="chain" id="PRO_5038355423" evidence="2">
    <location>
        <begin position="29"/>
        <end position="202"/>
    </location>
</feature>
<gene>
    <name evidence="3" type="ORF">BO223_03080</name>
</gene>
<proteinExistence type="predicted"/>
<evidence type="ECO:0000256" key="2">
    <source>
        <dbReference type="SAM" id="SignalP"/>
    </source>
</evidence>
<feature type="compositionally biased region" description="Basic and acidic residues" evidence="1">
    <location>
        <begin position="48"/>
        <end position="97"/>
    </location>
</feature>
<dbReference type="AlphaFoldDB" id="A0A1Q9YLW4"/>
<feature type="compositionally biased region" description="Polar residues" evidence="1">
    <location>
        <begin position="99"/>
        <end position="123"/>
    </location>
</feature>
<feature type="region of interest" description="Disordered" evidence="1">
    <location>
        <begin position="36"/>
        <end position="183"/>
    </location>
</feature>
<evidence type="ECO:0000313" key="3">
    <source>
        <dbReference type="EMBL" id="OLU46000.1"/>
    </source>
</evidence>
<dbReference type="EMBL" id="MPJZ01000039">
    <property type="protein sequence ID" value="OLU46000.1"/>
    <property type="molecule type" value="Genomic_DNA"/>
</dbReference>
<sequence length="202" mass="21228">METVNEYREIFKSLTAASLAAAMVAANAVPMLATVETPADSGKSSQSRQEEAGKNKTDRKTKSDRKKTDKTDRTSDKDKELDKDKADTDKTGTDNKGTEASQTGSQETADPGNASRSSPQTVTEAPVQATLQAPAAADQIQTLQQPAPVTAEPKEETASEPAPQTEDSKPETQAGIGSHVSVNGMMVAITGESITDTVGMKT</sequence>
<comment type="caution">
    <text evidence="3">The sequence shown here is derived from an EMBL/GenBank/DDBJ whole genome shotgun (WGS) entry which is preliminary data.</text>
</comment>
<accession>A0A1Q9YLW4</accession>
<dbReference type="RefSeq" id="WP_075884877.1">
    <property type="nucleotide sequence ID" value="NZ_CAORWK010000007.1"/>
</dbReference>
<evidence type="ECO:0000256" key="1">
    <source>
        <dbReference type="SAM" id="MobiDB-lite"/>
    </source>
</evidence>
<organism evidence="3 4">
    <name type="scientific">Faecalibaculum rodentium</name>
    <dbReference type="NCBI Taxonomy" id="1702221"/>
    <lineage>
        <taxon>Bacteria</taxon>
        <taxon>Bacillati</taxon>
        <taxon>Bacillota</taxon>
        <taxon>Erysipelotrichia</taxon>
        <taxon>Erysipelotrichales</taxon>
        <taxon>Erysipelotrichaceae</taxon>
        <taxon>Faecalibaculum</taxon>
    </lineage>
</organism>
<keyword evidence="2" id="KW-0732">Signal</keyword>
<feature type="signal peptide" evidence="2">
    <location>
        <begin position="1"/>
        <end position="28"/>
    </location>
</feature>
<protein>
    <submittedName>
        <fullName evidence="3">Uncharacterized protein</fullName>
    </submittedName>
</protein>